<dbReference type="GO" id="GO:0004553">
    <property type="term" value="F:hydrolase activity, hydrolyzing O-glycosyl compounds"/>
    <property type="evidence" value="ECO:0007669"/>
    <property type="project" value="InterPro"/>
</dbReference>
<dbReference type="Gene3D" id="2.60.40.1190">
    <property type="match status" value="1"/>
</dbReference>
<protein>
    <recommendedName>
        <fullName evidence="1">Carbohydrate-binding domain-containing protein</fullName>
    </recommendedName>
</protein>
<name>A0A4Q9HI13_9SPHI</name>
<organism evidence="2 3">
    <name type="scientific">Pedobacter kyonggii</name>
    <dbReference type="NCBI Taxonomy" id="1926871"/>
    <lineage>
        <taxon>Bacteria</taxon>
        <taxon>Pseudomonadati</taxon>
        <taxon>Bacteroidota</taxon>
        <taxon>Sphingobacteriia</taxon>
        <taxon>Sphingobacteriales</taxon>
        <taxon>Sphingobacteriaceae</taxon>
        <taxon>Pedobacter</taxon>
    </lineage>
</organism>
<reference evidence="2 3" key="1">
    <citation type="submission" date="2019-02" db="EMBL/GenBank/DDBJ databases">
        <title>Pedobacter kyonggii whole genome sequence analysis.</title>
        <authorList>
            <person name="Dahal R.H."/>
        </authorList>
    </citation>
    <scope>NUCLEOTIDE SEQUENCE [LARGE SCALE GENOMIC DNA]</scope>
    <source>
        <strain evidence="2 3">K-4-11-1</strain>
    </source>
</reference>
<dbReference type="CDD" id="cd09620">
    <property type="entry name" value="CBM9_like_3"/>
    <property type="match status" value="1"/>
</dbReference>
<comment type="caution">
    <text evidence="2">The sequence shown here is derived from an EMBL/GenBank/DDBJ whole genome shotgun (WGS) entry which is preliminary data.</text>
</comment>
<evidence type="ECO:0000313" key="2">
    <source>
        <dbReference type="EMBL" id="TBO44330.1"/>
    </source>
</evidence>
<dbReference type="AlphaFoldDB" id="A0A4Q9HI13"/>
<dbReference type="SUPFAM" id="SSF49344">
    <property type="entry name" value="CBD9-like"/>
    <property type="match status" value="1"/>
</dbReference>
<dbReference type="Pfam" id="PF16011">
    <property type="entry name" value="CBM9_2"/>
    <property type="match status" value="1"/>
</dbReference>
<dbReference type="InterPro" id="IPR010502">
    <property type="entry name" value="Carb-bd_dom_fam9"/>
</dbReference>
<sequence length="221" mass="25404">MNLTVPFFKDETGGSPADLWNKLEALPSHDLNNSSWPHIPTSCNASFKIAHTSKYILIKFFVTDDYFASINRPINSDVHLDNCVEFFISFDESDNYYNLEFNAFGTGKVAYGDKSGRRKLLNEDVIGKIRTKVEWGNEGESFNWDILLKIPTEVFVYHKLRSFEGQNAKANFFKCGDGLPNPHYLCWNRILSALPDFHRPEYFGSIEFMPIKPAVTDEIKR</sequence>
<evidence type="ECO:0000259" key="1">
    <source>
        <dbReference type="Pfam" id="PF16011"/>
    </source>
</evidence>
<accession>A0A4Q9HI13</accession>
<dbReference type="RefSeq" id="WP_131028410.1">
    <property type="nucleotide sequence ID" value="NZ_SIXF01000002.1"/>
</dbReference>
<keyword evidence="3" id="KW-1185">Reference proteome</keyword>
<proteinExistence type="predicted"/>
<dbReference type="GO" id="GO:0030246">
    <property type="term" value="F:carbohydrate binding"/>
    <property type="evidence" value="ECO:0007669"/>
    <property type="project" value="InterPro"/>
</dbReference>
<evidence type="ECO:0000313" key="3">
    <source>
        <dbReference type="Proteomes" id="UP000291819"/>
    </source>
</evidence>
<dbReference type="Proteomes" id="UP000291819">
    <property type="component" value="Unassembled WGS sequence"/>
</dbReference>
<feature type="domain" description="Carbohydrate-binding" evidence="1">
    <location>
        <begin position="26"/>
        <end position="208"/>
    </location>
</feature>
<dbReference type="GO" id="GO:0016052">
    <property type="term" value="P:carbohydrate catabolic process"/>
    <property type="evidence" value="ECO:0007669"/>
    <property type="project" value="InterPro"/>
</dbReference>
<dbReference type="OrthoDB" id="9801646at2"/>
<dbReference type="EMBL" id="SIXF01000002">
    <property type="protein sequence ID" value="TBO44330.1"/>
    <property type="molecule type" value="Genomic_DNA"/>
</dbReference>
<gene>
    <name evidence="2" type="ORF">EYS08_03190</name>
</gene>